<dbReference type="InterPro" id="IPR001131">
    <property type="entry name" value="Peptidase_M24B_aminopep-P_CS"/>
</dbReference>
<evidence type="ECO:0000313" key="10">
    <source>
        <dbReference type="EMBL" id="SFG05086.1"/>
    </source>
</evidence>
<dbReference type="NCBIfam" id="NF010133">
    <property type="entry name" value="PRK13607.1"/>
    <property type="match status" value="1"/>
</dbReference>
<feature type="domain" description="Peptidase M24" evidence="8">
    <location>
        <begin position="163"/>
        <end position="424"/>
    </location>
</feature>
<evidence type="ECO:0000256" key="2">
    <source>
        <dbReference type="ARBA" id="ARBA00022723"/>
    </source>
</evidence>
<comment type="function">
    <text evidence="7">Splits dipeptides with a prolyl residue in the C-terminal position.</text>
</comment>
<dbReference type="GO" id="GO:0008235">
    <property type="term" value="F:metalloexopeptidase activity"/>
    <property type="evidence" value="ECO:0007669"/>
    <property type="project" value="UniProtKB-UniRule"/>
</dbReference>
<comment type="similarity">
    <text evidence="7">Belongs to the peptidase M24B family. Bacterial-type prolidase subfamily.</text>
</comment>
<dbReference type="Gene3D" id="3.90.230.10">
    <property type="entry name" value="Creatinase/methionine aminopeptidase superfamily"/>
    <property type="match status" value="1"/>
</dbReference>
<evidence type="ECO:0000256" key="1">
    <source>
        <dbReference type="ARBA" id="ARBA00022670"/>
    </source>
</evidence>
<dbReference type="GO" id="GO:0004177">
    <property type="term" value="F:aminopeptidase activity"/>
    <property type="evidence" value="ECO:0007669"/>
    <property type="project" value="TreeGrafter"/>
</dbReference>
<dbReference type="SUPFAM" id="SSF55920">
    <property type="entry name" value="Creatinase/aminopeptidase"/>
    <property type="match status" value="1"/>
</dbReference>
<keyword evidence="6 7" id="KW-0464">Manganese</keyword>
<dbReference type="InterPro" id="IPR000994">
    <property type="entry name" value="Pept_M24"/>
</dbReference>
<feature type="domain" description="Xaa-Pro dipeptidase N-terminal" evidence="9">
    <location>
        <begin position="4"/>
        <end position="151"/>
    </location>
</feature>
<organism evidence="10 11">
    <name type="scientific">Neptunomonas qingdaonensis</name>
    <dbReference type="NCBI Taxonomy" id="1045558"/>
    <lineage>
        <taxon>Bacteria</taxon>
        <taxon>Pseudomonadati</taxon>
        <taxon>Pseudomonadota</taxon>
        <taxon>Gammaproteobacteria</taxon>
        <taxon>Oceanospirillales</taxon>
        <taxon>Oceanospirillaceae</taxon>
        <taxon>Neptunomonas</taxon>
    </lineage>
</organism>
<sequence>MKALFTDHLAALIQRTEIALENERFDALLIHSGSTKNYFLDDYAPVFKPNPHFVQWMPFLTEHPECWLIIKPGTKPCLFLYSPDDFWHISAAKPTDFWSELFDIQVFTDIETQLKQMPLAGNVALIAADSVGLAQATLEHNPERLMHALHFLRAEKTAWEQHCIRQANQGAVKGHQFTQNGFLAGMTEYELHQGYLSAIGHLEKELPYSNIIALNEHAAVLHYQHKDRKVPEQHRTLLVDGGAVYHGYVADITRTVSQGSQDFQALLSAMDSVQQSLVDTIKPGVPFLSLHETMHQQLFRILADAGIIKRSHLLDQSESLSITRIFYPHGLGHLLGIQVHDIGGWQQDSEGRMLNPPQDHPFLRLNRTLKANMVVTIEPGLYFIPQLLSQLKSTPLADYIDWPLVDSLTPWGGIRIEDNVCVTANGVENYTRDAFNHLK</sequence>
<evidence type="ECO:0000259" key="8">
    <source>
        <dbReference type="Pfam" id="PF00557"/>
    </source>
</evidence>
<dbReference type="InterPro" id="IPR048819">
    <property type="entry name" value="PepQ_N"/>
</dbReference>
<dbReference type="Pfam" id="PF00557">
    <property type="entry name" value="Peptidase_M24"/>
    <property type="match status" value="1"/>
</dbReference>
<dbReference type="InterPro" id="IPR029149">
    <property type="entry name" value="Creatin/AminoP/Spt16_N"/>
</dbReference>
<dbReference type="Pfam" id="PF21216">
    <property type="entry name" value="PepQ_N"/>
    <property type="match status" value="1"/>
</dbReference>
<evidence type="ECO:0000313" key="11">
    <source>
        <dbReference type="Proteomes" id="UP000198623"/>
    </source>
</evidence>
<dbReference type="InterPro" id="IPR022846">
    <property type="entry name" value="X_Pro_dipept"/>
</dbReference>
<dbReference type="GO" id="GO:0006508">
    <property type="term" value="P:proteolysis"/>
    <property type="evidence" value="ECO:0007669"/>
    <property type="project" value="UniProtKB-KW"/>
</dbReference>
<dbReference type="InterPro" id="IPR036005">
    <property type="entry name" value="Creatinase/aminopeptidase-like"/>
</dbReference>
<accession>A0A1I2NUI3</accession>
<dbReference type="InterPro" id="IPR052433">
    <property type="entry name" value="X-Pro_dipept-like"/>
</dbReference>
<comment type="catalytic activity">
    <reaction evidence="7">
        <text>Xaa-L-Pro dipeptide + H2O = an L-alpha-amino acid + L-proline</text>
        <dbReference type="Rhea" id="RHEA:76407"/>
        <dbReference type="ChEBI" id="CHEBI:15377"/>
        <dbReference type="ChEBI" id="CHEBI:59869"/>
        <dbReference type="ChEBI" id="CHEBI:60039"/>
        <dbReference type="ChEBI" id="CHEBI:195196"/>
        <dbReference type="EC" id="3.4.13.9"/>
    </reaction>
</comment>
<feature type="binding site" evidence="7">
    <location>
        <position position="417"/>
    </location>
    <ligand>
        <name>Mn(2+)</name>
        <dbReference type="ChEBI" id="CHEBI:29035"/>
        <label>2</label>
    </ligand>
</feature>
<dbReference type="STRING" id="1045558.SAMN05216175_10318"/>
<evidence type="ECO:0000256" key="3">
    <source>
        <dbReference type="ARBA" id="ARBA00022801"/>
    </source>
</evidence>
<evidence type="ECO:0000256" key="5">
    <source>
        <dbReference type="ARBA" id="ARBA00023049"/>
    </source>
</evidence>
<dbReference type="GO" id="GO:0046872">
    <property type="term" value="F:metal ion binding"/>
    <property type="evidence" value="ECO:0007669"/>
    <property type="project" value="UniProtKB-KW"/>
</dbReference>
<dbReference type="EMBL" id="FOOU01000003">
    <property type="protein sequence ID" value="SFG05086.1"/>
    <property type="molecule type" value="Genomic_DNA"/>
</dbReference>
<keyword evidence="4 7" id="KW-0224">Dipeptidase</keyword>
<dbReference type="GO" id="GO:0102009">
    <property type="term" value="F:proline dipeptidase activity"/>
    <property type="evidence" value="ECO:0007669"/>
    <property type="project" value="UniProtKB-EC"/>
</dbReference>
<feature type="binding site" evidence="7">
    <location>
        <position position="251"/>
    </location>
    <ligand>
        <name>Mn(2+)</name>
        <dbReference type="ChEBI" id="CHEBI:29035"/>
        <label>2</label>
    </ligand>
</feature>
<dbReference type="Gene3D" id="3.40.350.10">
    <property type="entry name" value="Creatinase/prolidase N-terminal domain"/>
    <property type="match status" value="1"/>
</dbReference>
<dbReference type="PANTHER" id="PTHR43226:SF8">
    <property type="entry name" value="XAA-PRO DIPEPTIDASE"/>
    <property type="match status" value="1"/>
</dbReference>
<dbReference type="EC" id="3.4.13.9" evidence="7"/>
<keyword evidence="2 7" id="KW-0479">Metal-binding</keyword>
<keyword evidence="11" id="KW-1185">Reference proteome</keyword>
<evidence type="ECO:0000256" key="6">
    <source>
        <dbReference type="ARBA" id="ARBA00023211"/>
    </source>
</evidence>
<dbReference type="OrthoDB" id="9806388at2"/>
<dbReference type="PANTHER" id="PTHR43226">
    <property type="entry name" value="XAA-PRO AMINOPEPTIDASE 3"/>
    <property type="match status" value="1"/>
</dbReference>
<evidence type="ECO:0000256" key="4">
    <source>
        <dbReference type="ARBA" id="ARBA00022997"/>
    </source>
</evidence>
<gene>
    <name evidence="7" type="primary">pepQ</name>
    <name evidence="10" type="ORF">SAMN05216175_10318</name>
</gene>
<proteinExistence type="inferred from homology"/>
<comment type="cofactor">
    <cofactor evidence="7">
        <name>Mn(2+)</name>
        <dbReference type="ChEBI" id="CHEBI:29035"/>
    </cofactor>
    <text evidence="7">Binds 2 manganese ions per subunit.</text>
</comment>
<dbReference type="PROSITE" id="PS00491">
    <property type="entry name" value="PROLINE_PEPTIDASE"/>
    <property type="match status" value="1"/>
</dbReference>
<name>A0A1I2NUI3_9GAMM</name>
<reference evidence="11" key="1">
    <citation type="submission" date="2016-10" db="EMBL/GenBank/DDBJ databases">
        <authorList>
            <person name="Varghese N."/>
            <person name="Submissions S."/>
        </authorList>
    </citation>
    <scope>NUCLEOTIDE SEQUENCE [LARGE SCALE GENOMIC DNA]</scope>
    <source>
        <strain evidence="11">CGMCC 1.10971</strain>
    </source>
</reference>
<keyword evidence="1 7" id="KW-0645">Protease</keyword>
<feature type="binding site" evidence="7">
    <location>
        <position position="378"/>
    </location>
    <ligand>
        <name>Mn(2+)</name>
        <dbReference type="ChEBI" id="CHEBI:29035"/>
        <label>1</label>
    </ligand>
</feature>
<keyword evidence="5 7" id="KW-0482">Metalloprotease</keyword>
<dbReference type="GO" id="GO:0016795">
    <property type="term" value="F:phosphoric triester hydrolase activity"/>
    <property type="evidence" value="ECO:0007669"/>
    <property type="project" value="InterPro"/>
</dbReference>
<feature type="binding site" evidence="7">
    <location>
        <position position="251"/>
    </location>
    <ligand>
        <name>Mn(2+)</name>
        <dbReference type="ChEBI" id="CHEBI:29035"/>
        <label>1</label>
    </ligand>
</feature>
<protein>
    <recommendedName>
        <fullName evidence="7">Xaa-Pro dipeptidase</fullName>
        <shortName evidence="7">X-Pro dipeptidase</shortName>
        <ecNumber evidence="7">3.4.13.9</ecNumber>
    </recommendedName>
    <alternativeName>
        <fullName evidence="7">Imidodipeptidase</fullName>
    </alternativeName>
    <alternativeName>
        <fullName evidence="7">Proline dipeptidase</fullName>
        <shortName evidence="7">Prolidase</shortName>
    </alternativeName>
</protein>
<dbReference type="Proteomes" id="UP000198623">
    <property type="component" value="Unassembled WGS sequence"/>
</dbReference>
<dbReference type="HAMAP" id="MF_01279">
    <property type="entry name" value="X_Pro_dipeptid"/>
    <property type="match status" value="1"/>
</dbReference>
<feature type="binding site" evidence="7">
    <location>
        <position position="333"/>
    </location>
    <ligand>
        <name>Mn(2+)</name>
        <dbReference type="ChEBI" id="CHEBI:29035"/>
        <label>1</label>
    </ligand>
</feature>
<dbReference type="GO" id="GO:0005829">
    <property type="term" value="C:cytosol"/>
    <property type="evidence" value="ECO:0007669"/>
    <property type="project" value="TreeGrafter"/>
</dbReference>
<evidence type="ECO:0000256" key="7">
    <source>
        <dbReference type="HAMAP-Rule" id="MF_01279"/>
    </source>
</evidence>
<keyword evidence="3 7" id="KW-0378">Hydrolase</keyword>
<evidence type="ECO:0000259" key="9">
    <source>
        <dbReference type="Pfam" id="PF21216"/>
    </source>
</evidence>
<dbReference type="RefSeq" id="WP_090725337.1">
    <property type="nucleotide sequence ID" value="NZ_FOOU01000003.1"/>
</dbReference>
<feature type="binding site" evidence="7">
    <location>
        <position position="240"/>
    </location>
    <ligand>
        <name>Mn(2+)</name>
        <dbReference type="ChEBI" id="CHEBI:29035"/>
        <label>2</label>
    </ligand>
</feature>
<feature type="binding site" evidence="7">
    <location>
        <position position="417"/>
    </location>
    <ligand>
        <name>Mn(2+)</name>
        <dbReference type="ChEBI" id="CHEBI:29035"/>
        <label>1</label>
    </ligand>
</feature>
<dbReference type="AlphaFoldDB" id="A0A1I2NUI3"/>